<reference evidence="2 3" key="1">
    <citation type="submission" date="2023-07" db="EMBL/GenBank/DDBJ databases">
        <title>Genomic Encyclopedia of Type Strains, Phase IV (KMG-IV): sequencing the most valuable type-strain genomes for metagenomic binning, comparative biology and taxonomic classification.</title>
        <authorList>
            <person name="Goeker M."/>
        </authorList>
    </citation>
    <scope>NUCLEOTIDE SEQUENCE [LARGE SCALE GENOMIC DNA]</scope>
    <source>
        <strain evidence="2 3">DSM 25924</strain>
    </source>
</reference>
<evidence type="ECO:0008006" key="4">
    <source>
        <dbReference type="Google" id="ProtNLM"/>
    </source>
</evidence>
<evidence type="ECO:0000256" key="1">
    <source>
        <dbReference type="SAM" id="SignalP"/>
    </source>
</evidence>
<keyword evidence="3" id="KW-1185">Reference proteome</keyword>
<dbReference type="EMBL" id="JAURUO010000009">
    <property type="protein sequence ID" value="MDP9728944.1"/>
    <property type="molecule type" value="Genomic_DNA"/>
</dbReference>
<evidence type="ECO:0000313" key="2">
    <source>
        <dbReference type="EMBL" id="MDP9728944.1"/>
    </source>
</evidence>
<accession>A0ABT9LXH8</accession>
<keyword evidence="1" id="KW-0732">Signal</keyword>
<feature type="chain" id="PRO_5046156384" description="Copper amine oxidase-like N-terminal domain-containing protein" evidence="1">
    <location>
        <begin position="25"/>
        <end position="172"/>
    </location>
</feature>
<organism evidence="2 3">
    <name type="scientific">Alicyclobacillus tolerans</name>
    <dbReference type="NCBI Taxonomy" id="90970"/>
    <lineage>
        <taxon>Bacteria</taxon>
        <taxon>Bacillati</taxon>
        <taxon>Bacillota</taxon>
        <taxon>Bacilli</taxon>
        <taxon>Bacillales</taxon>
        <taxon>Alicyclobacillaceae</taxon>
        <taxon>Alicyclobacillus</taxon>
    </lineage>
</organism>
<dbReference type="Proteomes" id="UP001229209">
    <property type="component" value="Unassembled WGS sequence"/>
</dbReference>
<feature type="signal peptide" evidence="1">
    <location>
        <begin position="1"/>
        <end position="24"/>
    </location>
</feature>
<name>A0ABT9LXH8_9BACL</name>
<protein>
    <recommendedName>
        <fullName evidence="4">Copper amine oxidase-like N-terminal domain-containing protein</fullName>
    </recommendedName>
</protein>
<gene>
    <name evidence="2" type="ORF">J2S04_001895</name>
</gene>
<proteinExistence type="predicted"/>
<sequence>MFKVWKNRKKWLAISTLATSGALVLGGSSIPVVKASPYPLHKMEIEMNGKYVVDPLGIQAKDPNSGDYTTYMPIWYVMYAIQKWDVTSQWNGSDWNMELPTSFQKYYKLNHSVDNSGNQPVHVYVDDTLVENTPGIVSVDPYSGKDTTYVPIWYVGKVLESFGIQCTWNGVV</sequence>
<evidence type="ECO:0000313" key="3">
    <source>
        <dbReference type="Proteomes" id="UP001229209"/>
    </source>
</evidence>
<dbReference type="RefSeq" id="WP_306954638.1">
    <property type="nucleotide sequence ID" value="NZ_JAURUO010000009.1"/>
</dbReference>
<comment type="caution">
    <text evidence="2">The sequence shown here is derived from an EMBL/GenBank/DDBJ whole genome shotgun (WGS) entry which is preliminary data.</text>
</comment>